<evidence type="ECO:0000313" key="2">
    <source>
        <dbReference type="EMBL" id="MEN2470603.1"/>
    </source>
</evidence>
<name>A0ABU9WF57_9BURK</name>
<dbReference type="PROSITE" id="PS50075">
    <property type="entry name" value="CARRIER"/>
    <property type="match status" value="1"/>
</dbReference>
<dbReference type="Pfam" id="PF00550">
    <property type="entry name" value="PP-binding"/>
    <property type="match status" value="1"/>
</dbReference>
<reference evidence="2 3" key="1">
    <citation type="submission" date="2024-05" db="EMBL/GenBank/DDBJ databases">
        <title>Burkholderia sp. Nov. a novel bacteria isolated from rhizosphere soil of Camellia sinensis.</title>
        <authorList>
            <person name="Dong Y."/>
        </authorList>
    </citation>
    <scope>NUCLEOTIDE SEQUENCE [LARGE SCALE GENOMIC DNA]</scope>
    <source>
        <strain evidence="2 3">GS2Y</strain>
    </source>
</reference>
<dbReference type="Gene3D" id="1.10.1200.10">
    <property type="entry name" value="ACP-like"/>
    <property type="match status" value="1"/>
</dbReference>
<protein>
    <submittedName>
        <fullName evidence="2">Acyl carrier protein</fullName>
    </submittedName>
</protein>
<feature type="domain" description="Carrier" evidence="1">
    <location>
        <begin position="1"/>
        <end position="77"/>
    </location>
</feature>
<gene>
    <name evidence="2" type="ORF">VOI36_11940</name>
</gene>
<dbReference type="InterPro" id="IPR009081">
    <property type="entry name" value="PP-bd_ACP"/>
</dbReference>
<sequence length="79" mass="9122">MQSMEQIVHRTLAGIMKQPGIRGDQDLTHDLRVDSLAFIQIVAELEQVTGIRFEDEDLVPELFRTVDDLTRYLANRQPQ</sequence>
<dbReference type="EMBL" id="JBCPYA010000003">
    <property type="protein sequence ID" value="MEN2470603.1"/>
    <property type="molecule type" value="Genomic_DNA"/>
</dbReference>
<dbReference type="RefSeq" id="WP_193102835.1">
    <property type="nucleotide sequence ID" value="NZ_CP183463.1"/>
</dbReference>
<dbReference type="InterPro" id="IPR036736">
    <property type="entry name" value="ACP-like_sf"/>
</dbReference>
<evidence type="ECO:0000259" key="1">
    <source>
        <dbReference type="PROSITE" id="PS50075"/>
    </source>
</evidence>
<comment type="caution">
    <text evidence="2">The sequence shown here is derived from an EMBL/GenBank/DDBJ whole genome shotgun (WGS) entry which is preliminary data.</text>
</comment>
<proteinExistence type="predicted"/>
<evidence type="ECO:0000313" key="3">
    <source>
        <dbReference type="Proteomes" id="UP001466933"/>
    </source>
</evidence>
<keyword evidence="3" id="KW-1185">Reference proteome</keyword>
<accession>A0ABU9WF57</accession>
<organism evidence="2 3">
    <name type="scientific">Burkholderia theae</name>
    <dbReference type="NCBI Taxonomy" id="3143496"/>
    <lineage>
        <taxon>Bacteria</taxon>
        <taxon>Pseudomonadati</taxon>
        <taxon>Pseudomonadota</taxon>
        <taxon>Betaproteobacteria</taxon>
        <taxon>Burkholderiales</taxon>
        <taxon>Burkholderiaceae</taxon>
        <taxon>Burkholderia</taxon>
    </lineage>
</organism>
<dbReference type="SUPFAM" id="SSF47336">
    <property type="entry name" value="ACP-like"/>
    <property type="match status" value="1"/>
</dbReference>
<dbReference type="Proteomes" id="UP001466933">
    <property type="component" value="Unassembled WGS sequence"/>
</dbReference>